<protein>
    <submittedName>
        <fullName evidence="1">3143_t:CDS:1</fullName>
    </submittedName>
</protein>
<dbReference type="Proteomes" id="UP000789706">
    <property type="component" value="Unassembled WGS sequence"/>
</dbReference>
<sequence length="417" mass="48517">MPIKSNSSIVENGTIRKMIEGQTSRSDSMMEEFESIFGNLSPLKRKREDEINGPKNKSQKISKCLSIKLAKNMDIVITDQQHATMTTTATTTYESQRIQLLHHILSDPLPSDENHLNYWNNVTVTLSDWIELQAQKKNMSLLEFQFQFHERFCQMELSLVKLHNNIPKVYDEIRCSVDMFLLNADWLRYMKAMVSSEYSQSGDVCLVIQKAKELLEFKKSLYGEILQQNGLTWRRLGFPVSDSWFSTTKQWLHGLAFHCLSIMNNELNKFEPTNIDDTLELIGTSNNKFTLTSLILATSYVEWGLSQIDRMENKVRCVEIRMMHIFEKFSAALVEAGLRLCEHITKPKINTVTGPNNFVYMYSEFVVKFVNRALEYSGLEEIAELRMRPLLARLIHMWKSNKEFEKYFSNTVLHSEQ</sequence>
<organism evidence="1 2">
    <name type="scientific">Diversispora eburnea</name>
    <dbReference type="NCBI Taxonomy" id="1213867"/>
    <lineage>
        <taxon>Eukaryota</taxon>
        <taxon>Fungi</taxon>
        <taxon>Fungi incertae sedis</taxon>
        <taxon>Mucoromycota</taxon>
        <taxon>Glomeromycotina</taxon>
        <taxon>Glomeromycetes</taxon>
        <taxon>Diversisporales</taxon>
        <taxon>Diversisporaceae</taxon>
        <taxon>Diversispora</taxon>
    </lineage>
</organism>
<evidence type="ECO:0000313" key="2">
    <source>
        <dbReference type="Proteomes" id="UP000789706"/>
    </source>
</evidence>
<comment type="caution">
    <text evidence="1">The sequence shown here is derived from an EMBL/GenBank/DDBJ whole genome shotgun (WGS) entry which is preliminary data.</text>
</comment>
<dbReference type="EMBL" id="CAJVPK010000497">
    <property type="protein sequence ID" value="CAG8518186.1"/>
    <property type="molecule type" value="Genomic_DNA"/>
</dbReference>
<evidence type="ECO:0000313" key="1">
    <source>
        <dbReference type="EMBL" id="CAG8518186.1"/>
    </source>
</evidence>
<proteinExistence type="predicted"/>
<dbReference type="OrthoDB" id="2162799at2759"/>
<reference evidence="1" key="1">
    <citation type="submission" date="2021-06" db="EMBL/GenBank/DDBJ databases">
        <authorList>
            <person name="Kallberg Y."/>
            <person name="Tangrot J."/>
            <person name="Rosling A."/>
        </authorList>
    </citation>
    <scope>NUCLEOTIDE SEQUENCE</scope>
    <source>
        <strain evidence="1">AZ414A</strain>
    </source>
</reference>
<keyword evidence="2" id="KW-1185">Reference proteome</keyword>
<name>A0A9N9A6G4_9GLOM</name>
<dbReference type="AlphaFoldDB" id="A0A9N9A6G4"/>
<accession>A0A9N9A6G4</accession>
<gene>
    <name evidence="1" type="ORF">DEBURN_LOCUS5526</name>
</gene>